<reference evidence="1" key="1">
    <citation type="submission" date="2018-01" db="EMBL/GenBank/DDBJ databases">
        <title>An insight into the sialome of Amazonian anophelines.</title>
        <authorList>
            <person name="Ribeiro J.M."/>
            <person name="Scarpassa V."/>
            <person name="Calvo E."/>
        </authorList>
    </citation>
    <scope>NUCLEOTIDE SEQUENCE</scope>
    <source>
        <tissue evidence="1">Salivary glands</tissue>
    </source>
</reference>
<dbReference type="AlphaFoldDB" id="A0A2M4C5M7"/>
<evidence type="ECO:0000313" key="1">
    <source>
        <dbReference type="EMBL" id="MBW60666.1"/>
    </source>
</evidence>
<sequence>MVVSTAPMSGSTVVATIAGCCFSASGADIPAPSVAGGTTDDEDGDDSNSPPAFGFFLMIFLITRRTFTTGLLLVDAGVSLGSTTFGADSLPSRGTATTILLEEEVRSNDDWGLFSFVVVPTSAAVVDFSLFSLGAGEGVRSGEAREEPFLMSFGSTERSGVTERFEAGFSDNRTPIGAPDIDAVLPLFCVPPSVVLPPRM</sequence>
<name>A0A2M4C5M7_9DIPT</name>
<protein>
    <submittedName>
        <fullName evidence="1">Putative secreted protein</fullName>
    </submittedName>
</protein>
<proteinExistence type="predicted"/>
<organism evidence="1">
    <name type="scientific">Anopheles marajoara</name>
    <dbReference type="NCBI Taxonomy" id="58244"/>
    <lineage>
        <taxon>Eukaryota</taxon>
        <taxon>Metazoa</taxon>
        <taxon>Ecdysozoa</taxon>
        <taxon>Arthropoda</taxon>
        <taxon>Hexapoda</taxon>
        <taxon>Insecta</taxon>
        <taxon>Pterygota</taxon>
        <taxon>Neoptera</taxon>
        <taxon>Endopterygota</taxon>
        <taxon>Diptera</taxon>
        <taxon>Nematocera</taxon>
        <taxon>Culicoidea</taxon>
        <taxon>Culicidae</taxon>
        <taxon>Anophelinae</taxon>
        <taxon>Anopheles</taxon>
    </lineage>
</organism>
<accession>A0A2M4C5M7</accession>
<dbReference type="EMBL" id="GGFJ01011525">
    <property type="protein sequence ID" value="MBW60666.1"/>
    <property type="molecule type" value="Transcribed_RNA"/>
</dbReference>